<protein>
    <recommendedName>
        <fullName evidence="3">RRM domain-containing protein</fullName>
    </recommendedName>
</protein>
<reference evidence="5" key="1">
    <citation type="journal article" date="2016" name="Proc. Natl. Acad. Sci. U.S.A.">
        <title>Chromosome-level assembly of Arabidopsis thaliana Ler reveals the extent of translocation and inversion polymorphisms.</title>
        <authorList>
            <person name="Zapata L."/>
            <person name="Ding J."/>
            <person name="Willing E.M."/>
            <person name="Hartwig B."/>
            <person name="Bezdan D."/>
            <person name="Jiao W.B."/>
            <person name="Patel V."/>
            <person name="Velikkakam James G."/>
            <person name="Koornneef M."/>
            <person name="Ossowski S."/>
            <person name="Schneeberger K."/>
        </authorList>
    </citation>
    <scope>NUCLEOTIDE SEQUENCE [LARGE SCALE GENOMIC DNA]</scope>
    <source>
        <strain evidence="5">cv. Landsberg erecta</strain>
    </source>
</reference>
<organism evidence="4 5">
    <name type="scientific">Arabidopsis thaliana</name>
    <name type="common">Mouse-ear cress</name>
    <dbReference type="NCBI Taxonomy" id="3702"/>
    <lineage>
        <taxon>Eukaryota</taxon>
        <taxon>Viridiplantae</taxon>
        <taxon>Streptophyta</taxon>
        <taxon>Embryophyta</taxon>
        <taxon>Tracheophyta</taxon>
        <taxon>Spermatophyta</taxon>
        <taxon>Magnoliopsida</taxon>
        <taxon>eudicotyledons</taxon>
        <taxon>Gunneridae</taxon>
        <taxon>Pentapetalae</taxon>
        <taxon>rosids</taxon>
        <taxon>malvids</taxon>
        <taxon>Brassicales</taxon>
        <taxon>Brassicaceae</taxon>
        <taxon>Camelineae</taxon>
        <taxon>Arabidopsis</taxon>
    </lineage>
</organism>
<sequence>MDRRLKKCSTSTDVESVHDVSKVTDPLQKAKRELDNVEIKEKQKKQKNQNETSEKQETKKFSTVYEKFNDTIKELDRVSGTWPIRPAIPFTPPKEKVEPIYHNECSFDDKAHLGVSDSALFVQGFDTSHPRHEIKTALWNHFSSCGKVYLIYVPIACSTGASVGYAFIDMKNETKGLTLNGSHLGGRKIDVMFAIDREEFYFSSNLKHCQRCRNYRPWLVLKAMSDACFEYHQRIKPRIVGTPHSKIGRFTAIIGRRSYS</sequence>
<evidence type="ECO:0000256" key="1">
    <source>
        <dbReference type="PROSITE-ProRule" id="PRU00176"/>
    </source>
</evidence>
<evidence type="ECO:0000313" key="5">
    <source>
        <dbReference type="Proteomes" id="UP000078284"/>
    </source>
</evidence>
<feature type="compositionally biased region" description="Basic and acidic residues" evidence="2">
    <location>
        <begin position="15"/>
        <end position="41"/>
    </location>
</feature>
<dbReference type="AlphaFoldDB" id="A0A178WER0"/>
<proteinExistence type="predicted"/>
<accession>A0A178WER0</accession>
<dbReference type="Proteomes" id="UP000078284">
    <property type="component" value="Chromosome 1"/>
</dbReference>
<gene>
    <name evidence="4" type="ordered locus">AXX17_At1g67730</name>
</gene>
<dbReference type="InterPro" id="IPR000504">
    <property type="entry name" value="RRM_dom"/>
</dbReference>
<evidence type="ECO:0000259" key="3">
    <source>
        <dbReference type="PROSITE" id="PS50102"/>
    </source>
</evidence>
<dbReference type="InterPro" id="IPR035979">
    <property type="entry name" value="RBD_domain_sf"/>
</dbReference>
<evidence type="ECO:0000313" key="4">
    <source>
        <dbReference type="EMBL" id="OAP16909.1"/>
    </source>
</evidence>
<dbReference type="EMBL" id="LUHQ01000001">
    <property type="protein sequence ID" value="OAP16909.1"/>
    <property type="molecule type" value="Genomic_DNA"/>
</dbReference>
<evidence type="ECO:0000256" key="2">
    <source>
        <dbReference type="SAM" id="MobiDB-lite"/>
    </source>
</evidence>
<name>A0A178WER0_ARATH</name>
<comment type="caution">
    <text evidence="4">The sequence shown here is derived from an EMBL/GenBank/DDBJ whole genome shotgun (WGS) entry which is preliminary data.</text>
</comment>
<dbReference type="SUPFAM" id="SSF54928">
    <property type="entry name" value="RNA-binding domain, RBD"/>
    <property type="match status" value="1"/>
</dbReference>
<feature type="region of interest" description="Disordered" evidence="2">
    <location>
        <begin position="1"/>
        <end position="58"/>
    </location>
</feature>
<dbReference type="ExpressionAtlas" id="A0A178WER0">
    <property type="expression patterns" value="baseline and differential"/>
</dbReference>
<dbReference type="InterPro" id="IPR012677">
    <property type="entry name" value="Nucleotide-bd_a/b_plait_sf"/>
</dbReference>
<dbReference type="PROSITE" id="PS50102">
    <property type="entry name" value="RRM"/>
    <property type="match status" value="1"/>
</dbReference>
<keyword evidence="1" id="KW-0694">RNA-binding</keyword>
<dbReference type="GO" id="GO:0003723">
    <property type="term" value="F:RNA binding"/>
    <property type="evidence" value="ECO:0007669"/>
    <property type="project" value="UniProtKB-UniRule"/>
</dbReference>
<feature type="domain" description="RRM" evidence="3">
    <location>
        <begin position="118"/>
        <end position="196"/>
    </location>
</feature>
<dbReference type="Gene3D" id="3.30.70.330">
    <property type="match status" value="1"/>
</dbReference>